<dbReference type="Proteomes" id="UP001597459">
    <property type="component" value="Unassembled WGS sequence"/>
</dbReference>
<comment type="caution">
    <text evidence="1">The sequence shown here is derived from an EMBL/GenBank/DDBJ whole genome shotgun (WGS) entry which is preliminary data.</text>
</comment>
<proteinExistence type="predicted"/>
<dbReference type="EMBL" id="JBHULX010000004">
    <property type="protein sequence ID" value="MFD2590355.1"/>
    <property type="molecule type" value="Genomic_DNA"/>
</dbReference>
<sequence>MKTYKISLDIKATDKLQLVEKLQAFQDLQDYLSHEDLVTATIVITEHPEIVSFIKEVIPEEGNELSLTDYISIAKKAFERFA</sequence>
<keyword evidence="2" id="KW-1185">Reference proteome</keyword>
<protein>
    <submittedName>
        <fullName evidence="1">Uncharacterized protein</fullName>
    </submittedName>
</protein>
<accession>A0ABW5N738</accession>
<organism evidence="1 2">
    <name type="scientific">Aquimarina hainanensis</name>
    <dbReference type="NCBI Taxonomy" id="1578017"/>
    <lineage>
        <taxon>Bacteria</taxon>
        <taxon>Pseudomonadati</taxon>
        <taxon>Bacteroidota</taxon>
        <taxon>Flavobacteriia</taxon>
        <taxon>Flavobacteriales</taxon>
        <taxon>Flavobacteriaceae</taxon>
        <taxon>Aquimarina</taxon>
    </lineage>
</organism>
<gene>
    <name evidence="1" type="ORF">ACFSTE_05890</name>
</gene>
<dbReference type="RefSeq" id="WP_378257667.1">
    <property type="nucleotide sequence ID" value="NZ_JBHSJV010000001.1"/>
</dbReference>
<reference evidence="2" key="1">
    <citation type="journal article" date="2019" name="Int. J. Syst. Evol. Microbiol.">
        <title>The Global Catalogue of Microorganisms (GCM) 10K type strain sequencing project: providing services to taxonomists for standard genome sequencing and annotation.</title>
        <authorList>
            <consortium name="The Broad Institute Genomics Platform"/>
            <consortium name="The Broad Institute Genome Sequencing Center for Infectious Disease"/>
            <person name="Wu L."/>
            <person name="Ma J."/>
        </authorList>
    </citation>
    <scope>NUCLEOTIDE SEQUENCE [LARGE SCALE GENOMIC DNA]</scope>
    <source>
        <strain evidence="2">KCTC 42423</strain>
    </source>
</reference>
<evidence type="ECO:0000313" key="1">
    <source>
        <dbReference type="EMBL" id="MFD2590355.1"/>
    </source>
</evidence>
<name>A0ABW5N738_9FLAO</name>
<evidence type="ECO:0000313" key="2">
    <source>
        <dbReference type="Proteomes" id="UP001597459"/>
    </source>
</evidence>